<dbReference type="GO" id="GO:0003735">
    <property type="term" value="F:structural constituent of ribosome"/>
    <property type="evidence" value="ECO:0007669"/>
    <property type="project" value="InterPro"/>
</dbReference>
<protein>
    <recommendedName>
        <fullName evidence="16">60S ribosomal protein L36</fullName>
    </recommendedName>
</protein>
<name>A0AA35WMQ1_GEOBA</name>
<dbReference type="GO" id="GO:0009888">
    <property type="term" value="P:tissue development"/>
    <property type="evidence" value="ECO:0007669"/>
    <property type="project" value="TreeGrafter"/>
</dbReference>
<dbReference type="SUPFAM" id="SSF57196">
    <property type="entry name" value="EGF/Laminin"/>
    <property type="match status" value="4"/>
</dbReference>
<dbReference type="Pfam" id="PF24973">
    <property type="entry name" value="EGF_LMN_ATRN"/>
    <property type="match status" value="1"/>
</dbReference>
<dbReference type="Proteomes" id="UP001174909">
    <property type="component" value="Unassembled WGS sequence"/>
</dbReference>
<feature type="domain" description="Laminin EGF-like" evidence="19">
    <location>
        <begin position="843"/>
        <end position="894"/>
    </location>
</feature>
<keyword evidence="8" id="KW-0084">Basement membrane</keyword>
<dbReference type="InterPro" id="IPR050440">
    <property type="entry name" value="Laminin/Netrin_ECM"/>
</dbReference>
<dbReference type="InterPro" id="IPR000742">
    <property type="entry name" value="EGF"/>
</dbReference>
<feature type="disulfide bond" evidence="14">
    <location>
        <begin position="1763"/>
        <end position="1790"/>
    </location>
</feature>
<dbReference type="PROSITE" id="PS50027">
    <property type="entry name" value="EGF_LAM_2"/>
    <property type="match status" value="5"/>
</dbReference>
<evidence type="ECO:0000256" key="1">
    <source>
        <dbReference type="ARBA" id="ARBA00004302"/>
    </source>
</evidence>
<organism evidence="20 21">
    <name type="scientific">Geodia barretti</name>
    <name type="common">Barrett's horny sponge</name>
    <dbReference type="NCBI Taxonomy" id="519541"/>
    <lineage>
        <taxon>Eukaryota</taxon>
        <taxon>Metazoa</taxon>
        <taxon>Porifera</taxon>
        <taxon>Demospongiae</taxon>
        <taxon>Heteroscleromorpha</taxon>
        <taxon>Tetractinellida</taxon>
        <taxon>Astrophorina</taxon>
        <taxon>Geodiidae</taxon>
        <taxon>Geodia</taxon>
    </lineage>
</organism>
<gene>
    <name evidence="20" type="ORF">GBAR_LOCUS13231</name>
</gene>
<evidence type="ECO:0000313" key="21">
    <source>
        <dbReference type="Proteomes" id="UP001174909"/>
    </source>
</evidence>
<dbReference type="Gene3D" id="1.10.10.1760">
    <property type="entry name" value="60S ribosomal protein L36"/>
    <property type="match status" value="1"/>
</dbReference>
<keyword evidence="7" id="KW-0677">Repeat</keyword>
<dbReference type="FunFam" id="2.10.25.10:FF:000209">
    <property type="entry name" value="Laminin subunit alpha 5"/>
    <property type="match status" value="1"/>
</dbReference>
<evidence type="ECO:0000259" key="19">
    <source>
        <dbReference type="PROSITE" id="PS50027"/>
    </source>
</evidence>
<dbReference type="Gene3D" id="2.10.25.10">
    <property type="entry name" value="Laminin"/>
    <property type="match status" value="7"/>
</dbReference>
<dbReference type="PANTHER" id="PTHR10574:SF406">
    <property type="entry name" value="LAMININ SUBUNIT ALPHA 5"/>
    <property type="match status" value="1"/>
</dbReference>
<feature type="disulfide bond" evidence="15">
    <location>
        <begin position="867"/>
        <end position="876"/>
    </location>
</feature>
<feature type="disulfide bond" evidence="15">
    <location>
        <begin position="916"/>
        <end position="925"/>
    </location>
</feature>
<dbReference type="InterPro" id="IPR038097">
    <property type="entry name" value="Ribosomal_eL36_sf"/>
</dbReference>
<dbReference type="GO" id="GO:0006412">
    <property type="term" value="P:translation"/>
    <property type="evidence" value="ECO:0007669"/>
    <property type="project" value="InterPro"/>
</dbReference>
<feature type="disulfide bond" evidence="15">
    <location>
        <begin position="661"/>
        <end position="670"/>
    </location>
</feature>
<keyword evidence="11" id="KW-0325">Glycoprotein</keyword>
<dbReference type="CDD" id="cd00110">
    <property type="entry name" value="LamG"/>
    <property type="match status" value="5"/>
</dbReference>
<evidence type="ECO:0000256" key="12">
    <source>
        <dbReference type="ARBA" id="ARBA00023274"/>
    </source>
</evidence>
<dbReference type="PROSITE" id="PS01248">
    <property type="entry name" value="EGF_LAM_1"/>
    <property type="match status" value="3"/>
</dbReference>
<evidence type="ECO:0000256" key="6">
    <source>
        <dbReference type="ARBA" id="ARBA00022729"/>
    </source>
</evidence>
<dbReference type="InterPro" id="IPR001791">
    <property type="entry name" value="Laminin_G"/>
</dbReference>
<dbReference type="InterPro" id="IPR002049">
    <property type="entry name" value="LE_dom"/>
</dbReference>
<comment type="caution">
    <text evidence="20">The sequence shown here is derived from an EMBL/GenBank/DDBJ whole genome shotgun (WGS) entry which is preliminary data.</text>
</comment>
<feature type="domain" description="Laminin G" evidence="18">
    <location>
        <begin position="1612"/>
        <end position="1790"/>
    </location>
</feature>
<keyword evidence="13 15" id="KW-0424">Laminin EGF-like domain</keyword>
<feature type="coiled-coil region" evidence="17">
    <location>
        <begin position="1257"/>
        <end position="1312"/>
    </location>
</feature>
<feature type="disulfide bond" evidence="15">
    <location>
        <begin position="895"/>
        <end position="907"/>
    </location>
</feature>
<dbReference type="SMART" id="SM00180">
    <property type="entry name" value="EGF_Lam"/>
    <property type="match status" value="9"/>
</dbReference>
<comment type="caution">
    <text evidence="15">Lacks conserved residue(s) required for the propagation of feature annotation.</text>
</comment>
<dbReference type="InterPro" id="IPR056863">
    <property type="entry name" value="LMN_ATRN_NET-like_EGF"/>
</dbReference>
<evidence type="ECO:0000256" key="7">
    <source>
        <dbReference type="ARBA" id="ARBA00022737"/>
    </source>
</evidence>
<dbReference type="CDD" id="cd00055">
    <property type="entry name" value="EGF_Lam"/>
    <property type="match status" value="7"/>
</dbReference>
<evidence type="ECO:0000256" key="3">
    <source>
        <dbReference type="ARBA" id="ARBA00011133"/>
    </source>
</evidence>
<dbReference type="PROSITE" id="PS50025">
    <property type="entry name" value="LAM_G_DOMAIN"/>
    <property type="match status" value="4"/>
</dbReference>
<evidence type="ECO:0000256" key="8">
    <source>
        <dbReference type="ARBA" id="ARBA00022869"/>
    </source>
</evidence>
<feature type="disulfide bond" evidence="14">
    <location>
        <begin position="1952"/>
        <end position="1979"/>
    </location>
</feature>
<feature type="domain" description="Laminin G" evidence="18">
    <location>
        <begin position="2148"/>
        <end position="2323"/>
    </location>
</feature>
<dbReference type="Pfam" id="PF01158">
    <property type="entry name" value="Ribosomal_L36e"/>
    <property type="match status" value="1"/>
</dbReference>
<feature type="disulfide bond" evidence="15">
    <location>
        <begin position="1011"/>
        <end position="1020"/>
    </location>
</feature>
<dbReference type="PRINTS" id="PR00011">
    <property type="entry name" value="EGFLAMININ"/>
</dbReference>
<keyword evidence="12 16" id="KW-0687">Ribonucleoprotein</keyword>
<evidence type="ECO:0000256" key="11">
    <source>
        <dbReference type="ARBA" id="ARBA00023180"/>
    </source>
</evidence>
<feature type="disulfide bond" evidence="15">
    <location>
        <begin position="964"/>
        <end position="973"/>
    </location>
</feature>
<feature type="disulfide bond" evidence="15">
    <location>
        <begin position="897"/>
        <end position="914"/>
    </location>
</feature>
<proteinExistence type="inferred from homology"/>
<keyword evidence="21" id="KW-1185">Reference proteome</keyword>
<evidence type="ECO:0000256" key="15">
    <source>
        <dbReference type="PROSITE-ProRule" id="PRU00460"/>
    </source>
</evidence>
<evidence type="ECO:0000256" key="14">
    <source>
        <dbReference type="PROSITE-ProRule" id="PRU00122"/>
    </source>
</evidence>
<dbReference type="Pfam" id="PF02210">
    <property type="entry name" value="Laminin_G_2"/>
    <property type="match status" value="5"/>
</dbReference>
<evidence type="ECO:0000256" key="9">
    <source>
        <dbReference type="ARBA" id="ARBA00022980"/>
    </source>
</evidence>
<keyword evidence="6" id="KW-0732">Signal</keyword>
<evidence type="ECO:0000256" key="17">
    <source>
        <dbReference type="SAM" id="Coils"/>
    </source>
</evidence>
<dbReference type="EMBL" id="CASHTH010001963">
    <property type="protein sequence ID" value="CAI8022556.1"/>
    <property type="molecule type" value="Genomic_DNA"/>
</dbReference>
<dbReference type="GO" id="GO:0005840">
    <property type="term" value="C:ribosome"/>
    <property type="evidence" value="ECO:0007669"/>
    <property type="project" value="UniProtKB-KW"/>
</dbReference>
<dbReference type="Gene3D" id="2.60.120.200">
    <property type="match status" value="5"/>
</dbReference>
<feature type="domain" description="Laminin EGF-like" evidence="19">
    <location>
        <begin position="992"/>
        <end position="1037"/>
    </location>
</feature>
<accession>A0AA35WMQ1</accession>
<evidence type="ECO:0000256" key="13">
    <source>
        <dbReference type="ARBA" id="ARBA00023292"/>
    </source>
</evidence>
<keyword evidence="5" id="KW-0272">Extracellular matrix</keyword>
<dbReference type="SMART" id="SM00282">
    <property type="entry name" value="LamG"/>
    <property type="match status" value="5"/>
</dbReference>
<comment type="subunit">
    <text evidence="3">Component of the large ribosomal subunit.</text>
</comment>
<sequence length="2435" mass="259063">MAFPSLVMTIPPIGSINICSQGKMAPAYEMAVGFKKGHKVTKLQQKPRPSRRRGFLCKRVKFVRDVVREVVGLAPYEKRIIELLKVQRDKRALKFAKKRESQEEARRDAKGLRGLLVLLITVGAAAGLTGSAPSVDLPDLFPVSSTSACGPDTPPTSYEEPQNSGQFQICGSGGRDFSAENVQDGNSSTRWQSENGISPVYLNFTISEPGVSLSFLGVRLAFASGLPRRLYLEVRLAGLQTFDTLRVFAVNASRDCEGADNCEEFTVEEVLADGGVIALCPLASSAESVDEIRVKFDGFQDHFQNTSSQYYAVYEAHVLGWVADDYFARSLTAILVEGEEGYPLTQAPFTTSTDEEQIAGFSSRGFASFSLDSLTQESFGWEFPSIPQTTTYQIWLSYTNPGTDVSLTAMVTGGDQLYNARVVNILSTESFFLTSGESWNIALTLNDIDLNIDYIFAVPMEFYEATAIEESERFLENCDFIGGSLGQGTADEQFCLESAVQLSIDFYQLTYLCGCSEVGAIDNNCAVYGGRCDCVDQSDGFSRITGRRCDLCPFTTYLTSSGCADCGCVDPSESCEVATGQCRCQSLVTGEHVTLVFPTVSETPARDAPPVGVASWGLSTAITPLETACWFNLSSTGCEECGCHAIGSTNSSCDNAGQCTCQPNVGSPKCSSCLPDSFFLATSGCTPCDCSGRSDSCYQNLNVTSEPSEVCDCPAPYEGESCERCRTGWFMSSVSGDCQLCQCNGLSDSCLDGNGTCLGCRGNSTGAGCDVCVDGYYDADPSDPGITCLPCPCTTVTAIDSLCTPDTLGNPVCHCRQGHEGDTCDSCSEGYFGAPPDFRCTRCDCNGNINPSVPGSCDTDTGRCMKCTNNSTGDECETCAPGFYGNATTQDCQQCDCHAPGSDGSLCDSTTGQCSCLPGVNGLRCEQCLPGYWNFIPNVGCQPCVCDGSVLSGSCDVVTGECECSEGVGGRGCDFCLPGYFNFSPTDGCTPCECGVGAVNGSCYSNGQCFCQPGVEGAKCDLCQPFTFDLSPSGCEPCGECEQSLRDDLEREEEVLANITEQEELVTQLSAIDQEGLGQVAQVADQLREDLVGIGGRLEQIEAAAASVNESYADALEAVPVIEETVADSLQVTFELQPTAEEVGNGIQEIYNRVQRGLGQLVDSTLFAETVTPRVADWVATAESIADDVTAITELHATEDYSDDVMALEGAVERANQIAVRATGVRDLSQSLNGEAENLIGGLQRISDDVDITSSSIRDITEELEEVENLLEMTATEVSSLIQDVSTINDVIERAQTEIESSEQVISQTNITAVCESVDELRYWIGMETPAMSGSGTEPGGPLTPELGDGMEPAVSGSGMGLAPNALTNQVARLEEGVESVGVALGVVRGVVSSAVDYGTSLQEQADMICSILSESLDSGGTAVEVILNYTSSVEAIEEALRVATETREVLEEVGRVVMGGEGEELRRETRQLFAMSETLLSDAREEGQRAEAMTVLQTSQTSRFIDSSRSTTSAIHQSLLTQLSSLRDNASAAVGTVNETGINFAIARAILVSTNSTLTTTQSELTSRRTFLQMAEGEREGNEGELNGLASDLAGLRQDLDAARRAAAMIDVALRFHGNSSLGYNNVGLTPSDPATRISMVFNPSETTGLMLHSSPGGDGQHSLTLSLQNGSLAFATELGGAKEVELVSTATGVIQEGTWYQLFATKEGGGIQLSVSPLQGGVAYPTSLFSTSSPAPPSLPPNGTLYLGGSPALVAGGYSGCLDRVVVNDNLIPLPLPDINDGQPLQFCGPRPPSEVARRLETGVWLQGGGSYVQVVNSLIEGASPLSTTLEFRKFSAEGLLLALFSEDMAQRLAVEVTDGRLSLQFSRDLLTTATAQTVGVVNDGEWHIVEVTVEANTAFLLVDSNEGVNATSTMSVSTFTPSSQQLYIGGLPSSLQSSIGSSEVSLPGCARSLQISGETVSLNSSSSHSRVSFSGCPSEVVPGARFTGEGVAVLRPATDDVYRVSFQFHSTQLASLLLYIGNENSSVSISLYHTKIRVDVPGAVLFSIRDGLNDDAWHSVVLELGNGRTNLTVDDDVAVTTPTSEPHPMTGSDVIVGGFGRFFSCPVSGGCGSVWLPPRNHAHNHTPFLLRLLFLLLLQLNPNISVGLDGQDGSFLSFPIALSELAESHIIAIQFQTSSPNAMLLYAQGNYDFLALELIRGFLVYTYNLGTGRVILTSNHTYHDGLDHSVSLYRNGREGTMTIDGGRETVSGVSPGNFSSLHVDMGVIFVGGTPLVFPPSNLIRSEPQAKSIRGCLLSLSINSVFLNLGSPMASQGSEECLEFYTNLATFSGLGYLQLLDEVRGGIDFSASLEFRTTSCTGLLLYIASSSHPDHLALEMVDGLVRLIFDNGPSPTLVEYLSPTLLCDGEWHSVSVVKDEITGAVSVDRGRTG</sequence>
<comment type="subcellular location">
    <subcellularLocation>
        <location evidence="1">Secreted</location>
        <location evidence="1">Extracellular space</location>
        <location evidence="1">Extracellular matrix</location>
        <location evidence="1">Basement membrane</location>
    </subcellularLocation>
</comment>
<evidence type="ECO:0000256" key="5">
    <source>
        <dbReference type="ARBA" id="ARBA00022530"/>
    </source>
</evidence>
<dbReference type="SMART" id="SM00181">
    <property type="entry name" value="EGF"/>
    <property type="match status" value="7"/>
</dbReference>
<keyword evidence="17" id="KW-0175">Coiled coil</keyword>
<keyword evidence="4" id="KW-0964">Secreted</keyword>
<evidence type="ECO:0000256" key="10">
    <source>
        <dbReference type="ARBA" id="ARBA00023157"/>
    </source>
</evidence>
<dbReference type="GO" id="GO:0005604">
    <property type="term" value="C:basement membrane"/>
    <property type="evidence" value="ECO:0007669"/>
    <property type="project" value="UniProtKB-SubCell"/>
</dbReference>
<evidence type="ECO:0000256" key="16">
    <source>
        <dbReference type="RuleBase" id="RU000665"/>
    </source>
</evidence>
<feature type="domain" description="Laminin EGF-like" evidence="19">
    <location>
        <begin position="895"/>
        <end position="943"/>
    </location>
</feature>
<reference evidence="20" key="1">
    <citation type="submission" date="2023-03" db="EMBL/GenBank/DDBJ databases">
        <authorList>
            <person name="Steffen K."/>
            <person name="Cardenas P."/>
        </authorList>
    </citation>
    <scope>NUCLEOTIDE SEQUENCE</scope>
</reference>
<dbReference type="FunFam" id="2.10.25.10:FF:000130">
    <property type="entry name" value="Laminin subunit beta 1"/>
    <property type="match status" value="1"/>
</dbReference>
<feature type="domain" description="Laminin G" evidence="18">
    <location>
        <begin position="1804"/>
        <end position="1979"/>
    </location>
</feature>
<dbReference type="Pfam" id="PF00053">
    <property type="entry name" value="EGF_laminin"/>
    <property type="match status" value="7"/>
</dbReference>
<evidence type="ECO:0000313" key="20">
    <source>
        <dbReference type="EMBL" id="CAI8022556.1"/>
    </source>
</evidence>
<dbReference type="SMART" id="SM00136">
    <property type="entry name" value="LamNT"/>
    <property type="match status" value="1"/>
</dbReference>
<dbReference type="PROSITE" id="PS01190">
    <property type="entry name" value="RIBOSOMAL_L36E"/>
    <property type="match status" value="1"/>
</dbReference>
<feature type="domain" description="Laminin EGF-like" evidence="19">
    <location>
        <begin position="944"/>
        <end position="991"/>
    </location>
</feature>
<dbReference type="PANTHER" id="PTHR10574">
    <property type="entry name" value="NETRIN/LAMININ-RELATED"/>
    <property type="match status" value="1"/>
</dbReference>
<feature type="disulfide bond" evidence="15">
    <location>
        <begin position="641"/>
        <end position="653"/>
    </location>
</feature>
<evidence type="ECO:0000256" key="2">
    <source>
        <dbReference type="ARBA" id="ARBA00006509"/>
    </source>
</evidence>
<dbReference type="InterPro" id="IPR013320">
    <property type="entry name" value="ConA-like_dom_sf"/>
</dbReference>
<feature type="domain" description="Laminin G" evidence="18">
    <location>
        <begin position="2328"/>
        <end position="2435"/>
    </location>
</feature>
<dbReference type="FunFam" id="1.10.10.1760:FF:000001">
    <property type="entry name" value="60S ribosomal protein L36"/>
    <property type="match status" value="1"/>
</dbReference>
<dbReference type="SUPFAM" id="SSF49899">
    <property type="entry name" value="Concanavalin A-like lectins/glucanases"/>
    <property type="match status" value="5"/>
</dbReference>
<keyword evidence="9 16" id="KW-0689">Ribosomal protein</keyword>
<dbReference type="GO" id="GO:1990904">
    <property type="term" value="C:ribonucleoprotein complex"/>
    <property type="evidence" value="ECO:0007669"/>
    <property type="project" value="UniProtKB-KW"/>
</dbReference>
<dbReference type="InterPro" id="IPR008211">
    <property type="entry name" value="Laminin_N"/>
</dbReference>
<dbReference type="InterPro" id="IPR000509">
    <property type="entry name" value="Ribosomal_eL36"/>
</dbReference>
<feature type="domain" description="Laminin EGF-like" evidence="19">
    <location>
        <begin position="641"/>
        <end position="687"/>
    </location>
</feature>
<keyword evidence="10 15" id="KW-1015">Disulfide bond</keyword>
<comment type="similarity">
    <text evidence="2 16">Belongs to the eukaryotic ribosomal protein eL36 family.</text>
</comment>
<evidence type="ECO:0000256" key="4">
    <source>
        <dbReference type="ARBA" id="ARBA00022525"/>
    </source>
</evidence>
<evidence type="ECO:0000259" key="18">
    <source>
        <dbReference type="PROSITE" id="PS50025"/>
    </source>
</evidence>